<feature type="chain" id="PRO_5045484146" evidence="2">
    <location>
        <begin position="24"/>
        <end position="446"/>
    </location>
</feature>
<reference evidence="3 4" key="1">
    <citation type="submission" date="2022-05" db="EMBL/GenBank/DDBJ databases">
        <title>Flavobacterium sp., isolated from activated sludge.</title>
        <authorList>
            <person name="Ran Q."/>
        </authorList>
    </citation>
    <scope>NUCLEOTIDE SEQUENCE [LARGE SCALE GENOMIC DNA]</scope>
    <source>
        <strain evidence="3 4">HXWNR69</strain>
    </source>
</reference>
<dbReference type="SMART" id="SM00028">
    <property type="entry name" value="TPR"/>
    <property type="match status" value="5"/>
</dbReference>
<evidence type="ECO:0000256" key="1">
    <source>
        <dbReference type="PROSITE-ProRule" id="PRU00339"/>
    </source>
</evidence>
<keyword evidence="2" id="KW-0732">Signal</keyword>
<proteinExistence type="predicted"/>
<dbReference type="PANTHER" id="PTHR12558">
    <property type="entry name" value="CELL DIVISION CYCLE 16,23,27"/>
    <property type="match status" value="1"/>
</dbReference>
<keyword evidence="4" id="KW-1185">Reference proteome</keyword>
<sequence length="446" mass="52475">MIKKTHIAFLAFLLFSFGNHLFAQDNPDAIALVDDQLENNFYEAMKQRGIENYDKAIVAIQKCIEKEPTNAAFQYELGKNYLSLKNYVDAESAFKKAVELDNKQRWYWNGLYDVYYQTKDFQKSIPIVEKLIEFDANMKEDLVSLYMNTNQHAKALELLNNMESSSKLTRTMEFYKLRLQETNKLAKPQKEQLEDAIKKNPKVEQNYIDLIVFYTNLNQEEKAFEVAKQLEREIPSSDWAHVSLVKFHLNNNDGENASKSMFKVLENDRMDLKIKHRVFNEFLIFAVKNSTYLKEIDKAIPYFDNDKEINVAKEVAKFFWKKNDLEKTAYYFEKALKKNSDDIDAMELYLEVLIQKQDFLLVTKKSEEYLESFPTQSGFYFYAGLGYNQLKEYKKAKNNLENGLDFVVENPSLEANFYKQLIISCENLNDNAKKQVYTNKLKQLQK</sequence>
<dbReference type="Gene3D" id="1.25.40.10">
    <property type="entry name" value="Tetratricopeptide repeat domain"/>
    <property type="match status" value="3"/>
</dbReference>
<dbReference type="InterPro" id="IPR019734">
    <property type="entry name" value="TPR_rpt"/>
</dbReference>
<dbReference type="RefSeq" id="WP_250580553.1">
    <property type="nucleotide sequence ID" value="NZ_JAMLJN010000002.1"/>
</dbReference>
<organism evidence="3 4">
    <name type="scientific">Flavobacterium fragile</name>
    <dbReference type="NCBI Taxonomy" id="2949085"/>
    <lineage>
        <taxon>Bacteria</taxon>
        <taxon>Pseudomonadati</taxon>
        <taxon>Bacteroidota</taxon>
        <taxon>Flavobacteriia</taxon>
        <taxon>Flavobacteriales</taxon>
        <taxon>Flavobacteriaceae</taxon>
        <taxon>Flavobacterium</taxon>
    </lineage>
</organism>
<accession>A0ABT0TF42</accession>
<name>A0ABT0TF42_9FLAO</name>
<dbReference type="SUPFAM" id="SSF48452">
    <property type="entry name" value="TPR-like"/>
    <property type="match status" value="3"/>
</dbReference>
<dbReference type="Pfam" id="PF14559">
    <property type="entry name" value="TPR_19"/>
    <property type="match status" value="1"/>
</dbReference>
<keyword evidence="1" id="KW-0802">TPR repeat</keyword>
<gene>
    <name evidence="3" type="ORF">NAT47_04120</name>
</gene>
<evidence type="ECO:0000256" key="2">
    <source>
        <dbReference type="SAM" id="SignalP"/>
    </source>
</evidence>
<dbReference type="Proteomes" id="UP001203342">
    <property type="component" value="Unassembled WGS sequence"/>
</dbReference>
<evidence type="ECO:0000313" key="4">
    <source>
        <dbReference type="Proteomes" id="UP001203342"/>
    </source>
</evidence>
<evidence type="ECO:0000313" key="3">
    <source>
        <dbReference type="EMBL" id="MCL9769597.1"/>
    </source>
</evidence>
<protein>
    <submittedName>
        <fullName evidence="3">Cytochrome C biosynthesis protein</fullName>
    </submittedName>
</protein>
<comment type="caution">
    <text evidence="3">The sequence shown here is derived from an EMBL/GenBank/DDBJ whole genome shotgun (WGS) entry which is preliminary data.</text>
</comment>
<dbReference type="EMBL" id="JAMLJN010000002">
    <property type="protein sequence ID" value="MCL9769597.1"/>
    <property type="molecule type" value="Genomic_DNA"/>
</dbReference>
<dbReference type="InterPro" id="IPR011990">
    <property type="entry name" value="TPR-like_helical_dom_sf"/>
</dbReference>
<feature type="signal peptide" evidence="2">
    <location>
        <begin position="1"/>
        <end position="23"/>
    </location>
</feature>
<dbReference type="PROSITE" id="PS50005">
    <property type="entry name" value="TPR"/>
    <property type="match status" value="1"/>
</dbReference>
<feature type="repeat" description="TPR" evidence="1">
    <location>
        <begin position="71"/>
        <end position="104"/>
    </location>
</feature>
<dbReference type="PANTHER" id="PTHR12558:SF13">
    <property type="entry name" value="CELL DIVISION CYCLE PROTEIN 27 HOMOLOG"/>
    <property type="match status" value="1"/>
</dbReference>